<proteinExistence type="predicted"/>
<dbReference type="InterPro" id="IPR036457">
    <property type="entry name" value="PPM-type-like_dom_sf"/>
</dbReference>
<evidence type="ECO:0000256" key="1">
    <source>
        <dbReference type="ARBA" id="ARBA00022801"/>
    </source>
</evidence>
<dbReference type="InterPro" id="IPR052016">
    <property type="entry name" value="Bact_Sigma-Reg"/>
</dbReference>
<organism evidence="4 5">
    <name type="scientific">Maccoyibacter intestinihominis</name>
    <dbReference type="NCBI Taxonomy" id="3133499"/>
    <lineage>
        <taxon>Bacteria</taxon>
        <taxon>Bacillati</taxon>
        <taxon>Bacillota</taxon>
        <taxon>Clostridia</taxon>
        <taxon>Lachnospirales</taxon>
        <taxon>Lachnospiraceae</taxon>
        <taxon>Maccoyibacter</taxon>
    </lineage>
</organism>
<feature type="transmembrane region" description="Helical" evidence="2">
    <location>
        <begin position="90"/>
        <end position="111"/>
    </location>
</feature>
<dbReference type="EMBL" id="JBBMEX010000010">
    <property type="protein sequence ID" value="MEQ2558291.1"/>
    <property type="molecule type" value="Genomic_DNA"/>
</dbReference>
<dbReference type="RefSeq" id="WP_177962332.1">
    <property type="nucleotide sequence ID" value="NZ_JBBMEX010000010.1"/>
</dbReference>
<evidence type="ECO:0000313" key="4">
    <source>
        <dbReference type="EMBL" id="MEQ2558291.1"/>
    </source>
</evidence>
<keyword evidence="5" id="KW-1185">Reference proteome</keyword>
<keyword evidence="2" id="KW-1133">Transmembrane helix</keyword>
<sequence length="609" mass="68406">MKRIRTKEIILYVLGILFCKVEIADCYPLIPAYFTALYISMESRWLTLGACFVGMACFLPVTQLTKYGVAMAGIILIIHLIEWVDKNCRARYAAVTAGAVTTLISLGGNLLSVKGRGYITTSILEGIFIFAVVSLGCRVLHMLLHGKEIMEIAKEEDRKEQRLLNYAESFNGLSEAFVKMSAGQEKASEEEIGQVQNEITGKICVSCDMCQVCWEKDSPIYGLFGSLMESIEKFGRAEKEYEDRLRDCCPYADDITREAVRIFERMKVNAAWYNRLLSNREMIAQQLDAMAFIMEDCAKDYEDLTLQEKNMLSQVRFLAKDRGFLISNIHLYQKQNGRLQLVTTVRTKAGCQPVKEYREAVSRGMGKTMIQHKDSRNLIGIEPCKIVFEEDTKYHTIHGVARLTKDEAVVSGDNFSFLELENGQDILCLSDGMGSGIDACKESETVIELMEKFLEAGFSKETAIRMMNSAMVIRGEEDIFSTIDMAAVDLYEGEAEFYKVGAAATFIRRKEGVECLLSTSLPVGVSYKMEIDGVKKQLEDGDFLVMVSDGVLEYLHVDEPEETMGEIIESLDTNNPGRLAKGILERVMLYTGGKVMDDMTVLTAGIWEK</sequence>
<dbReference type="Pfam" id="PF07228">
    <property type="entry name" value="SpoIIE"/>
    <property type="match status" value="1"/>
</dbReference>
<comment type="caution">
    <text evidence="4">The sequence shown here is derived from an EMBL/GenBank/DDBJ whole genome shotgun (WGS) entry which is preliminary data.</text>
</comment>
<dbReference type="SMART" id="SM00331">
    <property type="entry name" value="PP2C_SIG"/>
    <property type="match status" value="1"/>
</dbReference>
<evidence type="ECO:0000256" key="2">
    <source>
        <dbReference type="SAM" id="Phobius"/>
    </source>
</evidence>
<dbReference type="Proteomes" id="UP001454489">
    <property type="component" value="Unassembled WGS sequence"/>
</dbReference>
<feature type="transmembrane region" description="Helical" evidence="2">
    <location>
        <begin position="43"/>
        <end position="61"/>
    </location>
</feature>
<name>A0ABV1HF09_9FIRM</name>
<feature type="transmembrane region" description="Helical" evidence="2">
    <location>
        <begin position="68"/>
        <end position="84"/>
    </location>
</feature>
<protein>
    <submittedName>
        <fullName evidence="4">SpoIIE family protein phosphatase</fullName>
    </submittedName>
</protein>
<dbReference type="InterPro" id="IPR045768">
    <property type="entry name" value="SpoIIE_N"/>
</dbReference>
<dbReference type="PANTHER" id="PTHR43156">
    <property type="entry name" value="STAGE II SPORULATION PROTEIN E-RELATED"/>
    <property type="match status" value="1"/>
</dbReference>
<evidence type="ECO:0000259" key="3">
    <source>
        <dbReference type="SMART" id="SM00331"/>
    </source>
</evidence>
<keyword evidence="2" id="KW-0812">Transmembrane</keyword>
<dbReference type="SUPFAM" id="SSF81606">
    <property type="entry name" value="PP2C-like"/>
    <property type="match status" value="1"/>
</dbReference>
<gene>
    <name evidence="4" type="ORF">WMO43_10505</name>
</gene>
<dbReference type="InterPro" id="IPR001932">
    <property type="entry name" value="PPM-type_phosphatase-like_dom"/>
</dbReference>
<dbReference type="Gene3D" id="3.60.40.10">
    <property type="entry name" value="PPM-type phosphatase domain"/>
    <property type="match status" value="1"/>
</dbReference>
<dbReference type="Pfam" id="PF19732">
    <property type="entry name" value="SpoIIE_N"/>
    <property type="match status" value="1"/>
</dbReference>
<evidence type="ECO:0000313" key="5">
    <source>
        <dbReference type="Proteomes" id="UP001454489"/>
    </source>
</evidence>
<dbReference type="PANTHER" id="PTHR43156:SF2">
    <property type="entry name" value="STAGE II SPORULATION PROTEIN E"/>
    <property type="match status" value="1"/>
</dbReference>
<keyword evidence="2" id="KW-0472">Membrane</keyword>
<keyword evidence="1" id="KW-0378">Hydrolase</keyword>
<feature type="domain" description="PPM-type phosphatase" evidence="3">
    <location>
        <begin position="395"/>
        <end position="606"/>
    </location>
</feature>
<feature type="transmembrane region" description="Helical" evidence="2">
    <location>
        <begin position="123"/>
        <end position="144"/>
    </location>
</feature>
<reference evidence="4 5" key="1">
    <citation type="submission" date="2024-03" db="EMBL/GenBank/DDBJ databases">
        <title>Human intestinal bacterial collection.</title>
        <authorList>
            <person name="Pauvert C."/>
            <person name="Hitch T.C.A."/>
            <person name="Clavel T."/>
        </authorList>
    </citation>
    <scope>NUCLEOTIDE SEQUENCE [LARGE SCALE GENOMIC DNA]</scope>
    <source>
        <strain evidence="4 5">CLA-AA-H185</strain>
    </source>
</reference>
<accession>A0ABV1HF09</accession>